<evidence type="ECO:0000256" key="1">
    <source>
        <dbReference type="ARBA" id="ARBA00009981"/>
    </source>
</evidence>
<protein>
    <recommendedName>
        <fullName evidence="2">Antitoxin</fullName>
    </recommendedName>
</protein>
<comment type="function">
    <text evidence="2">Antitoxin component of a type II toxin-antitoxin (TA) system.</text>
</comment>
<dbReference type="AlphaFoldDB" id="A0AB36FKI4"/>
<name>A0AB36FKI4_ALTMA</name>
<dbReference type="RefSeq" id="WP_069945633.1">
    <property type="nucleotide sequence ID" value="NZ_MIPW01000036.1"/>
</dbReference>
<dbReference type="PANTHER" id="PTHR33713:SF6">
    <property type="entry name" value="ANTITOXIN YEFM"/>
    <property type="match status" value="1"/>
</dbReference>
<dbReference type="SUPFAM" id="SSF143120">
    <property type="entry name" value="YefM-like"/>
    <property type="match status" value="1"/>
</dbReference>
<comment type="caution">
    <text evidence="3">The sequence shown here is derived from an EMBL/GenBank/DDBJ whole genome shotgun (WGS) entry which is preliminary data.</text>
</comment>
<dbReference type="Proteomes" id="UP000095392">
    <property type="component" value="Unassembled WGS sequence"/>
</dbReference>
<evidence type="ECO:0000313" key="3">
    <source>
        <dbReference type="EMBL" id="OES24455.1"/>
    </source>
</evidence>
<dbReference type="InterPro" id="IPR006442">
    <property type="entry name" value="Antitoxin_Phd/YefM"/>
</dbReference>
<organism evidence="3 4">
    <name type="scientific">Alteromonas macleodii</name>
    <name type="common">Pseudoalteromonas macleodii</name>
    <dbReference type="NCBI Taxonomy" id="28108"/>
    <lineage>
        <taxon>Bacteria</taxon>
        <taxon>Pseudomonadati</taxon>
        <taxon>Pseudomonadota</taxon>
        <taxon>Gammaproteobacteria</taxon>
        <taxon>Alteromonadales</taxon>
        <taxon>Alteromonadaceae</taxon>
        <taxon>Alteromonas/Salinimonas group</taxon>
        <taxon>Alteromonas</taxon>
    </lineage>
</organism>
<dbReference type="InterPro" id="IPR051405">
    <property type="entry name" value="phD/YefM_antitoxin"/>
</dbReference>
<keyword evidence="4" id="KW-1185">Reference proteome</keyword>
<dbReference type="NCBIfam" id="TIGR01552">
    <property type="entry name" value="phd_fam"/>
    <property type="match status" value="1"/>
</dbReference>
<dbReference type="Gene3D" id="3.40.1620.10">
    <property type="entry name" value="YefM-like domain"/>
    <property type="match status" value="1"/>
</dbReference>
<gene>
    <name evidence="3" type="ORF">BFV95_4722</name>
</gene>
<evidence type="ECO:0000313" key="4">
    <source>
        <dbReference type="Proteomes" id="UP000095392"/>
    </source>
</evidence>
<proteinExistence type="inferred from homology"/>
<dbReference type="PANTHER" id="PTHR33713">
    <property type="entry name" value="ANTITOXIN YAFN-RELATED"/>
    <property type="match status" value="1"/>
</dbReference>
<sequence>MDTLSANEAKTQFGDLLLKAQRAPIQINKNGKPVAVVISMDEYESIEALKLRLLQSRVAQAKADIAAGNLVDGEAFFNALESGHHD</sequence>
<comment type="similarity">
    <text evidence="1 2">Belongs to the phD/YefM antitoxin family.</text>
</comment>
<reference evidence="3 4" key="1">
    <citation type="submission" date="2016-09" db="EMBL/GenBank/DDBJ databases">
        <title>Draft Genome Sequence of four Alteromonas macleodii strains isolated from copper coupons and grown long-term at elevated copper levels.</title>
        <authorList>
            <person name="Cusick K."/>
            <person name="Dale J."/>
            <person name="Little B."/>
            <person name="Biffinger J."/>
        </authorList>
    </citation>
    <scope>NUCLEOTIDE SEQUENCE [LARGE SCALE GENOMIC DNA]</scope>
    <source>
        <strain evidence="3 4">KCP01</strain>
    </source>
</reference>
<accession>A0AB36FKI4</accession>
<dbReference type="Pfam" id="PF02604">
    <property type="entry name" value="PhdYeFM_antitox"/>
    <property type="match status" value="1"/>
</dbReference>
<evidence type="ECO:0000256" key="2">
    <source>
        <dbReference type="RuleBase" id="RU362080"/>
    </source>
</evidence>
<dbReference type="InterPro" id="IPR036165">
    <property type="entry name" value="YefM-like_sf"/>
</dbReference>
<dbReference type="EMBL" id="MIPY01000061">
    <property type="protein sequence ID" value="OES24455.1"/>
    <property type="molecule type" value="Genomic_DNA"/>
</dbReference>